<evidence type="ECO:0000313" key="3">
    <source>
        <dbReference type="Proteomes" id="UP000095282"/>
    </source>
</evidence>
<organism evidence="3 4">
    <name type="scientific">Caenorhabditis tropicalis</name>
    <dbReference type="NCBI Taxonomy" id="1561998"/>
    <lineage>
        <taxon>Eukaryota</taxon>
        <taxon>Metazoa</taxon>
        <taxon>Ecdysozoa</taxon>
        <taxon>Nematoda</taxon>
        <taxon>Chromadorea</taxon>
        <taxon>Rhabditida</taxon>
        <taxon>Rhabditina</taxon>
        <taxon>Rhabditomorpha</taxon>
        <taxon>Rhabditoidea</taxon>
        <taxon>Rhabditidae</taxon>
        <taxon>Peloderinae</taxon>
        <taxon>Caenorhabditis</taxon>
    </lineage>
</organism>
<feature type="transmembrane region" description="Helical" evidence="2">
    <location>
        <begin position="220"/>
        <end position="240"/>
    </location>
</feature>
<evidence type="ECO:0000256" key="1">
    <source>
        <dbReference type="SAM" id="MobiDB-lite"/>
    </source>
</evidence>
<dbReference type="Proteomes" id="UP000095282">
    <property type="component" value="Unplaced"/>
</dbReference>
<evidence type="ECO:0000313" key="4">
    <source>
        <dbReference type="WBParaSite" id="Csp11.Scaffold629.g13635.t1"/>
    </source>
</evidence>
<keyword evidence="3" id="KW-1185">Reference proteome</keyword>
<keyword evidence="2" id="KW-0472">Membrane</keyword>
<keyword evidence="2" id="KW-1133">Transmembrane helix</keyword>
<dbReference type="AlphaFoldDB" id="A0A1I7U0I2"/>
<keyword evidence="2" id="KW-0812">Transmembrane</keyword>
<dbReference type="eggNOG" id="ENOG502RQSM">
    <property type="taxonomic scope" value="Eukaryota"/>
</dbReference>
<feature type="region of interest" description="Disordered" evidence="1">
    <location>
        <begin position="343"/>
        <end position="418"/>
    </location>
</feature>
<name>A0A1I7U0I2_9PELO</name>
<feature type="compositionally biased region" description="Polar residues" evidence="1">
    <location>
        <begin position="364"/>
        <end position="374"/>
    </location>
</feature>
<accession>A0A1I7U0I2</accession>
<proteinExistence type="predicted"/>
<feature type="compositionally biased region" description="Basic and acidic residues" evidence="1">
    <location>
        <begin position="376"/>
        <end position="392"/>
    </location>
</feature>
<dbReference type="PANTHER" id="PTHR35178:SF1">
    <property type="entry name" value="CUB DOMAIN-CONTAINING PROTEIN-RELATED"/>
    <property type="match status" value="1"/>
</dbReference>
<dbReference type="WBParaSite" id="Csp11.Scaffold629.g13635.t1">
    <property type="protein sequence ID" value="Csp11.Scaffold629.g13635.t1"/>
    <property type="gene ID" value="Csp11.Scaffold629.g13635"/>
</dbReference>
<feature type="compositionally biased region" description="Acidic residues" evidence="1">
    <location>
        <begin position="393"/>
        <end position="405"/>
    </location>
</feature>
<sequence length="418" mass="47423">MNLKLKLLLFLTIVSTIFFLGHIASAYFDISLFPSTPFNALDLTPAPTTPHEVDEFDDEVTPLSSRTCNQCVGGNFLMRKWLMQDNRVAQRMGWVDEWAETDCLKGNVNYYHHCHTTCLTIEIQKRVDVPKGIYDSIMMDCADDLIYNSPDIPRDGYKHEPIAMVFENDETFVNDRLGYRITYKFTTANSIDPKRLAIEFQQKVHPGFIIPKTTIATNHIYTIIIGVFVALLIGVTYITWRCSNRPKVTDWQYTGNPYWHTAVDSGLNHDRPSDPLVQLHVNQARATYRRAPFVSSENVSIYDPHTLQMDSYDEVWNHNLNPQDEVIDDAPLEHASVLKTNKPSVYSSKAPTRSFKQESDESSIKTVQENSVKAQINDHAEGEAEGQARDTDDQTADAAENDDNQDTPILAVPNNSSL</sequence>
<evidence type="ECO:0000256" key="2">
    <source>
        <dbReference type="SAM" id="Phobius"/>
    </source>
</evidence>
<protein>
    <submittedName>
        <fullName evidence="4">Transmembrane protein</fullName>
    </submittedName>
</protein>
<reference evidence="4" key="1">
    <citation type="submission" date="2016-11" db="UniProtKB">
        <authorList>
            <consortium name="WormBaseParasite"/>
        </authorList>
    </citation>
    <scope>IDENTIFICATION</scope>
</reference>
<dbReference type="PANTHER" id="PTHR35178">
    <property type="entry name" value="FOLATE RECEPTOR HOMOLOG-RELATED"/>
    <property type="match status" value="1"/>
</dbReference>